<dbReference type="RefSeq" id="WP_313498713.1">
    <property type="nucleotide sequence ID" value="NZ_CP134879.1"/>
</dbReference>
<evidence type="ECO:0000313" key="2">
    <source>
        <dbReference type="EMBL" id="WNM24656.1"/>
    </source>
</evidence>
<feature type="domain" description="BetI-type transcriptional repressor C-terminal" evidence="1">
    <location>
        <begin position="92"/>
        <end position="197"/>
    </location>
</feature>
<dbReference type="EMBL" id="CP134879">
    <property type="protein sequence ID" value="WNM24656.1"/>
    <property type="molecule type" value="Genomic_DNA"/>
</dbReference>
<dbReference type="InterPro" id="IPR036271">
    <property type="entry name" value="Tet_transcr_reg_TetR-rel_C_sf"/>
</dbReference>
<evidence type="ECO:0000259" key="1">
    <source>
        <dbReference type="Pfam" id="PF13977"/>
    </source>
</evidence>
<evidence type="ECO:0000313" key="4">
    <source>
        <dbReference type="Proteomes" id="UP001304125"/>
    </source>
</evidence>
<organism evidence="3">
    <name type="scientific">Demequina capsici</name>
    <dbReference type="NCBI Taxonomy" id="3075620"/>
    <lineage>
        <taxon>Bacteria</taxon>
        <taxon>Bacillati</taxon>
        <taxon>Actinomycetota</taxon>
        <taxon>Actinomycetes</taxon>
        <taxon>Micrococcales</taxon>
        <taxon>Demequinaceae</taxon>
        <taxon>Demequina</taxon>
    </lineage>
</organism>
<dbReference type="InterPro" id="IPR039538">
    <property type="entry name" value="BetI_C"/>
</dbReference>
<accession>A0AA96FDK5</accession>
<accession>A0AA96F9P5</accession>
<dbReference type="Gene3D" id="1.10.357.10">
    <property type="entry name" value="Tetracycline Repressor, domain 2"/>
    <property type="match status" value="1"/>
</dbReference>
<dbReference type="AlphaFoldDB" id="A0AA96FDK5"/>
<protein>
    <submittedName>
        <fullName evidence="3">TetR family transcriptional regulator C-terminal domain-containing protein</fullName>
    </submittedName>
</protein>
<reference evidence="3 4" key="1">
    <citation type="submission" date="2023-09" db="EMBL/GenBank/DDBJ databases">
        <title>Demequina sp. a novel bacteria isolated from Capsicum annuum.</title>
        <authorList>
            <person name="Humaira Z."/>
            <person name="Lee J."/>
            <person name="Cho D."/>
        </authorList>
    </citation>
    <scope>NUCLEOTIDE SEQUENCE</scope>
    <source>
        <strain evidence="2 4">OYTSA14</strain>
        <strain evidence="3">PMTSA13</strain>
    </source>
</reference>
<gene>
    <name evidence="2" type="ORF">RN606_00475</name>
    <name evidence="3" type="ORF">RN607_00460</name>
</gene>
<dbReference type="InterPro" id="IPR009057">
    <property type="entry name" value="Homeodomain-like_sf"/>
</dbReference>
<dbReference type="EMBL" id="CP134880">
    <property type="protein sequence ID" value="WNM27505.1"/>
    <property type="molecule type" value="Genomic_DNA"/>
</dbReference>
<dbReference type="SUPFAM" id="SSF46689">
    <property type="entry name" value="Homeodomain-like"/>
    <property type="match status" value="1"/>
</dbReference>
<sequence>MDGTWTLESIARMPSAPELEPEPLLDAVLAEAATTSISASSLDAIAARAGTTTATIRDRYPDLRVLMVDALRRRDELGAAQIAQGPRDGRALLQGFLATAQANTAAPGAVELFATLSAAATSADHPGHEYFRQRYASLRHLLVDALRELEEEGELAEHADPVDIATQTIALLDGLQVQWLLDRGSLDMAALVRTFLDVWVLHPLAIDA</sequence>
<dbReference type="SUPFAM" id="SSF48498">
    <property type="entry name" value="Tetracyclin repressor-like, C-terminal domain"/>
    <property type="match status" value="1"/>
</dbReference>
<keyword evidence="4" id="KW-1185">Reference proteome</keyword>
<dbReference type="Proteomes" id="UP001304125">
    <property type="component" value="Chromosome"/>
</dbReference>
<dbReference type="Pfam" id="PF13977">
    <property type="entry name" value="TetR_C_6"/>
    <property type="match status" value="1"/>
</dbReference>
<evidence type="ECO:0000313" key="3">
    <source>
        <dbReference type="EMBL" id="WNM27505.1"/>
    </source>
</evidence>
<proteinExistence type="predicted"/>
<dbReference type="Proteomes" id="UP001303408">
    <property type="component" value="Chromosome"/>
</dbReference>
<dbReference type="KEGG" id="dcp:RN607_00460"/>
<name>A0AA96FDK5_9MICO</name>